<name>A0A226DMG3_FOLCA</name>
<dbReference type="InterPro" id="IPR055114">
    <property type="entry name" value="Med14_RM6"/>
</dbReference>
<dbReference type="Pfam" id="PF22981">
    <property type="entry name" value="RM2_Med14"/>
    <property type="match status" value="1"/>
</dbReference>
<feature type="compositionally biased region" description="Low complexity" evidence="11">
    <location>
        <begin position="41"/>
        <end position="70"/>
    </location>
</feature>
<proteinExistence type="inferred from homology"/>
<feature type="compositionally biased region" description="Polar residues" evidence="11">
    <location>
        <begin position="27"/>
        <end position="40"/>
    </location>
</feature>
<keyword evidence="6 10" id="KW-0010">Activator</keyword>
<evidence type="ECO:0000256" key="7">
    <source>
        <dbReference type="ARBA" id="ARBA00023163"/>
    </source>
</evidence>
<evidence type="ECO:0000259" key="16">
    <source>
        <dbReference type="Pfam" id="PF25065"/>
    </source>
</evidence>
<dbReference type="Pfam" id="PF22984">
    <property type="entry name" value="RM6_Med14"/>
    <property type="match status" value="1"/>
</dbReference>
<feature type="domain" description="Mediator of RNA polymerase II transcription subunit 14 RM6" evidence="15">
    <location>
        <begin position="828"/>
        <end position="890"/>
    </location>
</feature>
<dbReference type="Pfam" id="PF22983">
    <property type="entry name" value="RM8_Med14"/>
    <property type="match status" value="1"/>
</dbReference>
<evidence type="ECO:0000256" key="1">
    <source>
        <dbReference type="ARBA" id="ARBA00004123"/>
    </source>
</evidence>
<dbReference type="STRING" id="158441.A0A226DMG3"/>
<evidence type="ECO:0000259" key="14">
    <source>
        <dbReference type="Pfam" id="PF22983"/>
    </source>
</evidence>
<comment type="similarity">
    <text evidence="2 10">Belongs to the Mediator complex subunit 14 family.</text>
</comment>
<dbReference type="EMBL" id="LNIX01000014">
    <property type="protein sequence ID" value="OXA46735.1"/>
    <property type="molecule type" value="Genomic_DNA"/>
</dbReference>
<comment type="subcellular location">
    <subcellularLocation>
        <location evidence="1 10">Nucleus</location>
    </subcellularLocation>
</comment>
<dbReference type="InterPro" id="IPR013947">
    <property type="entry name" value="Mediator_Med14"/>
</dbReference>
<feature type="compositionally biased region" description="Low complexity" evidence="11">
    <location>
        <begin position="1084"/>
        <end position="1112"/>
    </location>
</feature>
<keyword evidence="5 10" id="KW-0805">Transcription regulation</keyword>
<evidence type="ECO:0000256" key="2">
    <source>
        <dbReference type="ARBA" id="ARBA00007813"/>
    </source>
</evidence>
<accession>A0A226DMG3</accession>
<evidence type="ECO:0000256" key="4">
    <source>
        <dbReference type="ARBA" id="ARBA00022737"/>
    </source>
</evidence>
<evidence type="ECO:0000256" key="8">
    <source>
        <dbReference type="ARBA" id="ARBA00023242"/>
    </source>
</evidence>
<dbReference type="Pfam" id="PF25065">
    <property type="entry name" value="RM3_Med14"/>
    <property type="match status" value="1"/>
</dbReference>
<dbReference type="InterPro" id="IPR056877">
    <property type="entry name" value="Med14_C"/>
</dbReference>
<evidence type="ECO:0000259" key="17">
    <source>
        <dbReference type="Pfam" id="PF25069"/>
    </source>
</evidence>
<keyword evidence="8 10" id="KW-0539">Nucleus</keyword>
<gene>
    <name evidence="18" type="ORF">Fcan01_18429</name>
</gene>
<feature type="region of interest" description="Disordered" evidence="11">
    <location>
        <begin position="1"/>
        <end position="70"/>
    </location>
</feature>
<evidence type="ECO:0000256" key="10">
    <source>
        <dbReference type="RuleBase" id="RU365082"/>
    </source>
</evidence>
<feature type="domain" description="Mediator of RNA polymerase II transcription subunit 14 RM3" evidence="16">
    <location>
        <begin position="408"/>
        <end position="520"/>
    </location>
</feature>
<keyword evidence="4" id="KW-0677">Repeat</keyword>
<dbReference type="InterPro" id="IPR055107">
    <property type="entry name" value="Med14_RM8"/>
</dbReference>
<evidence type="ECO:0000256" key="11">
    <source>
        <dbReference type="SAM" id="MobiDB-lite"/>
    </source>
</evidence>
<sequence>MMSPMVRAAMSPGPGMMSMDRGPLTPSMVNQSMPSATSTPQQQQQHGGQLVAMHQQLQQSQPPRGQSRSRCLSTLSCNGLIMISPLPRKTDMERKQEIFNFSARTRLLAVRLLALVKWASSAAKVDKSVHIMAFLEKQSMIFVESADILSRMARETLVHARLPNFHVPAAVEVLTTGTYNRLPTCIRERIVPPDPITTIEKKTTLNRLNQVIQHRLVTTQLPAQMRNLKIDNGRVLFRVENEFQVSITVLGDGPTIPWRIIEIELLVEDKDIGDGMTLAHPLQIHFIHQLAQSRLDTSHSPLKELYDILHAFAQSLQLEVLYSQVLKLCRERLGDLVSIEEYTVGRSLILGYWKELSALDPKAELGYRLVISTDPADPAQPLGVTHQPPLTMEEANQTCEGLRSNQLEKIMVHTVYLRSKNRLSDLKKEVEIFLGVSCTLQGSPPILSIPVLAHCLKSEQLLVTVNIQTGSFLVHIPQFEHPSPHVVSDIQQTLNSPSIDTPKLKELISQLRYWITERRCEKTLQHLPASAGDRITLLKWDEHPILRNIGKQRLTIKFQRHPYAILIVEFHEIEEHLTEMEYNFYLVIVKKASADENEEFLPQSHMPGGVVPKFYLKPVTVMPLDTFAATHGPYTEVDVLDFSERVLGKRKMGSPHVKPGEPSLKKQKNPAYFVPELAHIVAMCDERLPFALLTVEFSKVGIIHSGCTVLAQGSCLGVGIFRFPSTLPNIPQSTLEKLDSFVESAFVRTQTQLRGHKTWNLDIRFTKWGGSEPVPNSEKPLHFVYDMALSSDDHVPQIVRNMLDDWLAIAKMFHLVLRSNWCRRMEASNLVAVKSFHWNRLVLSYGPSRAANVTIFYSIQDKCYKLSFGGSQSHNPHTLLRLQLQQFMNSPDGTLDSLMKLLNDTYEPLYALTKLPSTPQLGVLFGKDSPHIPVQTFVLVPRSPYHVSIVYCNVYCLDVHFQSEGLVSIKDGAYSQFDKSHVLGEFSLTQGLKAFLSKYVDENAMFRRRSQSEDDNPPSPISTMMEMDHSVGTPGSGGGGPGSSSPFLTRSQQPSSPAPGRSNPHTPASPHIQQAQNQNSTGFSPAATSLANLASPPSLSHLSQQSPNPSSAMHHHPTPSPSTLLPAPSPSAGPMSVPTPSPNPGSAAQSLAAHGPASAMASLGGGGGGASHPSPFFHAESSPAPMPSPWANAGSPGMPRPATRVGHSPQGHGDNRQSVSTSRVLPQKSWAGAIPTTLTADALDILCTPTTSVDGVDNENGYPCRPLERFLGCSYLRRQLQRIVTSEDNLHPQPNEPGVIMFRSDSLQFRVSLDPNHFQSLHLKVNPVPESQNLWSPDEIQLLEKFFATKVVSPPFRPYGLAAFAKLVSLPTRIIKDCLQIIRLQLIPSIVEQQGWKWNVQLCLTVPPSQMPIVRPGMSAIVTSHSKILLYLLLTRAYGNNIELPMLDDQGQPQLFQEPEKIPFVVLPLIHELTANSTQLAEKRAVGPPPTEYIVISEQLRRFVQFHHSMECSIFPAVQDLLMNLTLPPESGPGSVQMQQQQQMQQQMQGPPMIPPQMGQMGGPPFASPHAGHGM</sequence>
<feature type="domain" description="Mediator of RNA polymerase II transcription subunit 14 RM8" evidence="14">
    <location>
        <begin position="1280"/>
        <end position="1352"/>
    </location>
</feature>
<feature type="compositionally biased region" description="Polar residues" evidence="11">
    <location>
        <begin position="1063"/>
        <end position="1083"/>
    </location>
</feature>
<dbReference type="Proteomes" id="UP000198287">
    <property type="component" value="Unassembled WGS sequence"/>
</dbReference>
<feature type="compositionally biased region" description="Pro residues" evidence="11">
    <location>
        <begin position="1127"/>
        <end position="1143"/>
    </location>
</feature>
<comment type="caution">
    <text evidence="18">The sequence shown here is derived from an EMBL/GenBank/DDBJ whole genome shotgun (WGS) entry which is preliminary data.</text>
</comment>
<dbReference type="InterPro" id="IPR055113">
    <property type="entry name" value="Med14_RM2"/>
</dbReference>
<dbReference type="GO" id="GO:0003712">
    <property type="term" value="F:transcription coregulator activity"/>
    <property type="evidence" value="ECO:0007669"/>
    <property type="project" value="UniProtKB-UniRule"/>
</dbReference>
<evidence type="ECO:0000259" key="13">
    <source>
        <dbReference type="Pfam" id="PF22981"/>
    </source>
</evidence>
<feature type="domain" description="Mediator complex subunit MED14 N-terminal" evidence="12">
    <location>
        <begin position="83"/>
        <end position="249"/>
    </location>
</feature>
<evidence type="ECO:0000259" key="15">
    <source>
        <dbReference type="Pfam" id="PF22984"/>
    </source>
</evidence>
<dbReference type="OrthoDB" id="205099at2759"/>
<dbReference type="InterPro" id="IPR056879">
    <property type="entry name" value="RM3_Med14"/>
</dbReference>
<evidence type="ECO:0000313" key="18">
    <source>
        <dbReference type="EMBL" id="OXA46735.1"/>
    </source>
</evidence>
<dbReference type="InterPro" id="IPR055122">
    <property type="entry name" value="Med14_N"/>
</dbReference>
<dbReference type="PANTHER" id="PTHR12809:SF2">
    <property type="entry name" value="MEDIATOR OF RNA POLYMERASE II TRANSCRIPTION SUBUNIT 14"/>
    <property type="match status" value="1"/>
</dbReference>
<reference evidence="18 19" key="1">
    <citation type="submission" date="2015-12" db="EMBL/GenBank/DDBJ databases">
        <title>The genome of Folsomia candida.</title>
        <authorList>
            <person name="Faddeeva A."/>
            <person name="Derks M.F."/>
            <person name="Anvar Y."/>
            <person name="Smit S."/>
            <person name="Van Straalen N."/>
            <person name="Roelofs D."/>
        </authorList>
    </citation>
    <scope>NUCLEOTIDE SEQUENCE [LARGE SCALE GENOMIC DNA]</scope>
    <source>
        <strain evidence="18 19">VU population</strain>
        <tissue evidence="18">Whole body</tissue>
    </source>
</reference>
<feature type="domain" description="Mediator of RNA polymerase II transcription subunit 14 RM2" evidence="13">
    <location>
        <begin position="329"/>
        <end position="407"/>
    </location>
</feature>
<evidence type="ECO:0000256" key="6">
    <source>
        <dbReference type="ARBA" id="ARBA00023159"/>
    </source>
</evidence>
<evidence type="ECO:0000256" key="9">
    <source>
        <dbReference type="ARBA" id="ARBA00032007"/>
    </source>
</evidence>
<dbReference type="OMA" id="KQPAYFI"/>
<comment type="function">
    <text evidence="10">Component of the Mediator complex, a coactivator involved in the regulated transcription of nearly all RNA polymerase II-dependent genes. Mediator functions as a bridge to convey information from gene-specific regulatory proteins to the basal RNA polymerase II transcription machinery. Mediator is recruited to promoters by direct interactions with regulatory proteins and serves as a scaffold for the assembly of a functional preinitiation complex with RNA polymerase II and the general transcription factors.</text>
</comment>
<feature type="domain" description="Mediator of RNA polymerase II transcription subunit 14 C-terminal" evidence="17">
    <location>
        <begin position="1369"/>
        <end position="1528"/>
    </location>
</feature>
<keyword evidence="19" id="KW-1185">Reference proteome</keyword>
<evidence type="ECO:0000256" key="3">
    <source>
        <dbReference type="ARBA" id="ARBA00019619"/>
    </source>
</evidence>
<feature type="region of interest" description="Disordered" evidence="11">
    <location>
        <begin position="1007"/>
        <end position="1223"/>
    </location>
</feature>
<evidence type="ECO:0000259" key="12">
    <source>
        <dbReference type="Pfam" id="PF08638"/>
    </source>
</evidence>
<dbReference type="Pfam" id="PF08638">
    <property type="entry name" value="Med14"/>
    <property type="match status" value="1"/>
</dbReference>
<dbReference type="GO" id="GO:0016592">
    <property type="term" value="C:mediator complex"/>
    <property type="evidence" value="ECO:0007669"/>
    <property type="project" value="UniProtKB-UniRule"/>
</dbReference>
<keyword evidence="7 10" id="KW-0804">Transcription</keyword>
<comment type="subunit">
    <text evidence="10">Component of the Mediator complex.</text>
</comment>
<dbReference type="Pfam" id="PF25069">
    <property type="entry name" value="Med14_C"/>
    <property type="match status" value="1"/>
</dbReference>
<dbReference type="GO" id="GO:0006357">
    <property type="term" value="P:regulation of transcription by RNA polymerase II"/>
    <property type="evidence" value="ECO:0007669"/>
    <property type="project" value="InterPro"/>
</dbReference>
<dbReference type="GO" id="GO:0070847">
    <property type="term" value="C:core mediator complex"/>
    <property type="evidence" value="ECO:0007669"/>
    <property type="project" value="TreeGrafter"/>
</dbReference>
<protein>
    <recommendedName>
        <fullName evidence="3 10">Mediator of RNA polymerase II transcription subunit 14</fullName>
    </recommendedName>
    <alternativeName>
        <fullName evidence="9 10">Mediator complex subunit 14</fullName>
    </alternativeName>
</protein>
<evidence type="ECO:0000313" key="19">
    <source>
        <dbReference type="Proteomes" id="UP000198287"/>
    </source>
</evidence>
<evidence type="ECO:0000256" key="5">
    <source>
        <dbReference type="ARBA" id="ARBA00023015"/>
    </source>
</evidence>
<dbReference type="PANTHER" id="PTHR12809">
    <property type="entry name" value="MEDIATOR COMPLEX SUBUNIT"/>
    <property type="match status" value="1"/>
</dbReference>
<organism evidence="18 19">
    <name type="scientific">Folsomia candida</name>
    <name type="common">Springtail</name>
    <dbReference type="NCBI Taxonomy" id="158441"/>
    <lineage>
        <taxon>Eukaryota</taxon>
        <taxon>Metazoa</taxon>
        <taxon>Ecdysozoa</taxon>
        <taxon>Arthropoda</taxon>
        <taxon>Hexapoda</taxon>
        <taxon>Collembola</taxon>
        <taxon>Entomobryomorpha</taxon>
        <taxon>Isotomoidea</taxon>
        <taxon>Isotomidae</taxon>
        <taxon>Proisotominae</taxon>
        <taxon>Folsomia</taxon>
    </lineage>
</organism>